<name>A0A0P6YEA0_9CHLR</name>
<dbReference type="AlphaFoldDB" id="A0A0P6YEA0"/>
<comment type="caution">
    <text evidence="2">The sequence shown here is derived from an EMBL/GenBank/DDBJ whole genome shotgun (WGS) entry which is preliminary data.</text>
</comment>
<dbReference type="SMART" id="SM00278">
    <property type="entry name" value="HhH1"/>
    <property type="match status" value="2"/>
</dbReference>
<organism evidence="2 3">
    <name type="scientific">Thermanaerothrix daxensis</name>
    <dbReference type="NCBI Taxonomy" id="869279"/>
    <lineage>
        <taxon>Bacteria</taxon>
        <taxon>Bacillati</taxon>
        <taxon>Chloroflexota</taxon>
        <taxon>Anaerolineae</taxon>
        <taxon>Anaerolineales</taxon>
        <taxon>Anaerolineaceae</taxon>
        <taxon>Thermanaerothrix</taxon>
    </lineage>
</organism>
<dbReference type="InterPro" id="IPR004509">
    <property type="entry name" value="Competence_ComEA_HhH"/>
</dbReference>
<dbReference type="InterPro" id="IPR051675">
    <property type="entry name" value="Endo/Exo/Phosphatase_dom_1"/>
</dbReference>
<dbReference type="Gene3D" id="1.10.150.320">
    <property type="entry name" value="Photosystem II 12 kDa extrinsic protein"/>
    <property type="match status" value="1"/>
</dbReference>
<dbReference type="Pfam" id="PF12836">
    <property type="entry name" value="HHH_3"/>
    <property type="match status" value="1"/>
</dbReference>
<dbReference type="InterPro" id="IPR010994">
    <property type="entry name" value="RuvA_2-like"/>
</dbReference>
<dbReference type="GO" id="GO:0003677">
    <property type="term" value="F:DNA binding"/>
    <property type="evidence" value="ECO:0007669"/>
    <property type="project" value="InterPro"/>
</dbReference>
<dbReference type="EMBL" id="LGKO01000004">
    <property type="protein sequence ID" value="KPL83302.1"/>
    <property type="molecule type" value="Genomic_DNA"/>
</dbReference>
<evidence type="ECO:0000313" key="2">
    <source>
        <dbReference type="EMBL" id="KPL83302.1"/>
    </source>
</evidence>
<dbReference type="SUPFAM" id="SSF47781">
    <property type="entry name" value="RuvA domain 2-like"/>
    <property type="match status" value="1"/>
</dbReference>
<dbReference type="GO" id="GO:0006281">
    <property type="term" value="P:DNA repair"/>
    <property type="evidence" value="ECO:0007669"/>
    <property type="project" value="InterPro"/>
</dbReference>
<reference evidence="2 3" key="1">
    <citation type="submission" date="2015-07" db="EMBL/GenBank/DDBJ databases">
        <title>Whole genome sequence of Thermanaerothrix daxensis DSM 23592.</title>
        <authorList>
            <person name="Hemp J."/>
            <person name="Ward L.M."/>
            <person name="Pace L.A."/>
            <person name="Fischer W.W."/>
        </authorList>
    </citation>
    <scope>NUCLEOTIDE SEQUENCE [LARGE SCALE GENOMIC DNA]</scope>
    <source>
        <strain evidence="2 3">GNS-1</strain>
    </source>
</reference>
<dbReference type="GO" id="GO:0015627">
    <property type="term" value="C:type II protein secretion system complex"/>
    <property type="evidence" value="ECO:0007669"/>
    <property type="project" value="TreeGrafter"/>
</dbReference>
<accession>A0A0P6YEA0</accession>
<sequence>MIHLSGAVATPGVYEIAPESRLRDVIALAGGLLPQADLEAINLAVRLNDGVKIRIPYQGETPPAPIIEMPVLPESSEEAPVANTTRVDINHANAEQLEALPGIGKTRADAIVEYRQKHGNFDTIEQIQNVPGIGPTIFEQIRDLIVVTP</sequence>
<proteinExistence type="predicted"/>
<dbReference type="STRING" id="869279.SE15_07570"/>
<dbReference type="PANTHER" id="PTHR21180:SF32">
    <property type="entry name" value="ENDONUCLEASE_EXONUCLEASE_PHOSPHATASE FAMILY DOMAIN-CONTAINING PROTEIN 1"/>
    <property type="match status" value="1"/>
</dbReference>
<feature type="domain" description="Helix-hairpin-helix DNA-binding motif class 1" evidence="1">
    <location>
        <begin position="95"/>
        <end position="114"/>
    </location>
</feature>
<evidence type="ECO:0000313" key="3">
    <source>
        <dbReference type="Proteomes" id="UP000050544"/>
    </source>
</evidence>
<gene>
    <name evidence="2" type="ORF">SE15_07570</name>
</gene>
<dbReference type="NCBIfam" id="TIGR00426">
    <property type="entry name" value="competence protein ComEA helix-hairpin-helix repeat region"/>
    <property type="match status" value="1"/>
</dbReference>
<dbReference type="InterPro" id="IPR019554">
    <property type="entry name" value="Soluble_ligand-bd"/>
</dbReference>
<evidence type="ECO:0000259" key="1">
    <source>
        <dbReference type="SMART" id="SM00278"/>
    </source>
</evidence>
<dbReference type="InterPro" id="IPR003583">
    <property type="entry name" value="Hlx-hairpin-Hlx_DNA-bd_motif"/>
</dbReference>
<protein>
    <recommendedName>
        <fullName evidence="1">Helix-hairpin-helix DNA-binding motif class 1 domain-containing protein</fullName>
    </recommendedName>
</protein>
<dbReference type="Proteomes" id="UP000050544">
    <property type="component" value="Unassembled WGS sequence"/>
</dbReference>
<dbReference type="GO" id="GO:0015628">
    <property type="term" value="P:protein secretion by the type II secretion system"/>
    <property type="evidence" value="ECO:0007669"/>
    <property type="project" value="TreeGrafter"/>
</dbReference>
<dbReference type="Pfam" id="PF10531">
    <property type="entry name" value="SLBB"/>
    <property type="match status" value="1"/>
</dbReference>
<keyword evidence="3" id="KW-1185">Reference proteome</keyword>
<feature type="domain" description="Helix-hairpin-helix DNA-binding motif class 1" evidence="1">
    <location>
        <begin position="125"/>
        <end position="144"/>
    </location>
</feature>
<dbReference type="PANTHER" id="PTHR21180">
    <property type="entry name" value="ENDONUCLEASE/EXONUCLEASE/PHOSPHATASE FAMILY DOMAIN-CONTAINING PROTEIN 1"/>
    <property type="match status" value="1"/>
</dbReference>